<reference evidence="3" key="1">
    <citation type="submission" date="2016-05" db="EMBL/GenBank/DDBJ databases">
        <authorList>
            <person name="Baek K."/>
            <person name="Yang S.-J."/>
        </authorList>
    </citation>
    <scope>NUCLEOTIDE SEQUENCE [LARGE SCALE GENOMIC DNA]</scope>
    <source>
        <strain evidence="3">ST58-10</strain>
    </source>
</reference>
<dbReference type="SUPFAM" id="SSF53850">
    <property type="entry name" value="Periplasmic binding protein-like II"/>
    <property type="match status" value="1"/>
</dbReference>
<dbReference type="Gene3D" id="3.40.190.150">
    <property type="entry name" value="Bordetella uptake gene, domain 1"/>
    <property type="match status" value="1"/>
</dbReference>
<dbReference type="EMBL" id="CP015839">
    <property type="protein sequence ID" value="ANG63543.1"/>
    <property type="molecule type" value="Genomic_DNA"/>
</dbReference>
<organism evidence="2 3">
    <name type="scientific">Marinobacterium aestuarii</name>
    <dbReference type="NCBI Taxonomy" id="1821621"/>
    <lineage>
        <taxon>Bacteria</taxon>
        <taxon>Pseudomonadati</taxon>
        <taxon>Pseudomonadota</taxon>
        <taxon>Gammaproteobacteria</taxon>
        <taxon>Oceanospirillales</taxon>
        <taxon>Oceanospirillaceae</taxon>
        <taxon>Marinobacterium</taxon>
    </lineage>
</organism>
<dbReference type="STRING" id="1821621.A8C75_14385"/>
<dbReference type="InterPro" id="IPR042100">
    <property type="entry name" value="Bug_dom1"/>
</dbReference>
<dbReference type="PANTHER" id="PTHR42928">
    <property type="entry name" value="TRICARBOXYLATE-BINDING PROTEIN"/>
    <property type="match status" value="1"/>
</dbReference>
<sequence>MINTTFKRTLGTLIAGWVLGATATLVQAETYPSRPMTMVIPFPAGGVTDTLGRATALQLGEALGTNVVVTNKQGGAGTIGMAQIAKSRPDGYTVAVVPAAPLVNQPNLRRLPYDADSFDYICQLFSSPMVLATKPDSPFKTLGEVVDYARENPGALSYGSPGPGTLPHLAMEQLLDVLDLQLRHVPFTGDGPGVTALMGGHVDLYMATGTVVSDKELPAVAAFADSRIDRLPALATATEQGYALNAALWGGLIAPKGLADEHKARLAEACHTVAGSDAYRVQLKSLGTDVAYRDAEAFQAYVSKVSATNAKLIDKLGLAQ</sequence>
<accession>A0A1A9F1D6</accession>
<gene>
    <name evidence="2" type="ORF">A8C75_14385</name>
</gene>
<dbReference type="Gene3D" id="3.40.190.10">
    <property type="entry name" value="Periplasmic binding protein-like II"/>
    <property type="match status" value="1"/>
</dbReference>
<dbReference type="OrthoDB" id="8970543at2"/>
<dbReference type="Pfam" id="PF03401">
    <property type="entry name" value="TctC"/>
    <property type="match status" value="1"/>
</dbReference>
<name>A0A1A9F1D6_9GAMM</name>
<reference evidence="2 3" key="2">
    <citation type="journal article" date="2018" name="Int. J. Syst. Evol. Microbiol.">
        <title>Marinobacterium aestuarii sp. nov., a benzene-degrading marine bacterium isolated from estuary sediment.</title>
        <authorList>
            <person name="Bae S.S."/>
            <person name="Jung J."/>
            <person name="Chung D."/>
            <person name="Baek K."/>
        </authorList>
    </citation>
    <scope>NUCLEOTIDE SEQUENCE [LARGE SCALE GENOMIC DNA]</scope>
    <source>
        <strain evidence="2 3">ST58-10</strain>
    </source>
</reference>
<protein>
    <submittedName>
        <fullName evidence="2">Transporter</fullName>
    </submittedName>
</protein>
<evidence type="ECO:0000313" key="3">
    <source>
        <dbReference type="Proteomes" id="UP000078070"/>
    </source>
</evidence>
<dbReference type="AlphaFoldDB" id="A0A1A9F1D6"/>
<comment type="similarity">
    <text evidence="1">Belongs to the UPF0065 (bug) family.</text>
</comment>
<dbReference type="RefSeq" id="WP_067383743.1">
    <property type="nucleotide sequence ID" value="NZ_CP015839.1"/>
</dbReference>
<keyword evidence="3" id="KW-1185">Reference proteome</keyword>
<dbReference type="KEGG" id="mars:A8C75_14385"/>
<dbReference type="PANTHER" id="PTHR42928:SF5">
    <property type="entry name" value="BLR1237 PROTEIN"/>
    <property type="match status" value="1"/>
</dbReference>
<dbReference type="PIRSF" id="PIRSF017082">
    <property type="entry name" value="YflP"/>
    <property type="match status" value="1"/>
</dbReference>
<evidence type="ECO:0000313" key="2">
    <source>
        <dbReference type="EMBL" id="ANG63543.1"/>
    </source>
</evidence>
<dbReference type="InterPro" id="IPR005064">
    <property type="entry name" value="BUG"/>
</dbReference>
<evidence type="ECO:0000256" key="1">
    <source>
        <dbReference type="ARBA" id="ARBA00006987"/>
    </source>
</evidence>
<dbReference type="Proteomes" id="UP000078070">
    <property type="component" value="Chromosome"/>
</dbReference>
<proteinExistence type="inferred from homology"/>
<dbReference type="CDD" id="cd07012">
    <property type="entry name" value="PBP2_Bug_TTT"/>
    <property type="match status" value="1"/>
</dbReference>